<reference evidence="1" key="1">
    <citation type="submission" date="2023-03" db="EMBL/GenBank/DDBJ databases">
        <title>Andean soil-derived lignocellulolytic bacterial consortium as a source of novel taxa and putative plastic-active enzymes.</title>
        <authorList>
            <person name="Diaz-Garcia L."/>
            <person name="Chuvochina M."/>
            <person name="Feuerriegel G."/>
            <person name="Bunk B."/>
            <person name="Sproer C."/>
            <person name="Streit W.R."/>
            <person name="Rodriguez L.M."/>
            <person name="Overmann J."/>
            <person name="Jimenez D.J."/>
        </authorList>
    </citation>
    <scope>NUCLEOTIDE SEQUENCE</scope>
    <source>
        <strain evidence="1">MAG 4196</strain>
    </source>
</reference>
<dbReference type="InterPro" id="IPR036322">
    <property type="entry name" value="WD40_repeat_dom_sf"/>
</dbReference>
<dbReference type="InterPro" id="IPR015943">
    <property type="entry name" value="WD40/YVTN_repeat-like_dom_sf"/>
</dbReference>
<dbReference type="SUPFAM" id="SSF50978">
    <property type="entry name" value="WD40 repeat-like"/>
    <property type="match status" value="1"/>
</dbReference>
<evidence type="ECO:0000313" key="1">
    <source>
        <dbReference type="EMBL" id="WEK03416.1"/>
    </source>
</evidence>
<proteinExistence type="predicted"/>
<gene>
    <name evidence="1" type="ORF">P0Y65_14595</name>
</gene>
<evidence type="ECO:0000313" key="2">
    <source>
        <dbReference type="Proteomes" id="UP001217476"/>
    </source>
</evidence>
<dbReference type="Gene3D" id="2.130.10.10">
    <property type="entry name" value="YVTN repeat-like/Quinoprotein amine dehydrogenase"/>
    <property type="match status" value="2"/>
</dbReference>
<dbReference type="Proteomes" id="UP001217476">
    <property type="component" value="Chromosome"/>
</dbReference>
<dbReference type="AlphaFoldDB" id="A0AAJ5VRG0"/>
<sequence>MKKYLLPAILMLVVLSGLGWVTWWSLGTCRPLDRLLGLSGCTHTVELIDFAPLTHATMSSAGADGMVSLIGEVRTVDGYRPGLIRLDPMTGQEKGRYPLRIQNGLTSLVFSADGQRAAVGCSSRFDCLENDDAFAVIDVVNGDLIETLGPEHDLYPRTFPGEAEPGPEFHYSAQFTDSGQKVVTEDDDGRLVLQDLGGNLVAVLEPRHRSASSWLTVSPSSHYVALLRRPDDFSTIVSVWDGRDGRPVGSLQTGRNGSGSVAWSHDETAVFVVVREGRRSYLQRFIL</sequence>
<protein>
    <recommendedName>
        <fullName evidence="3">WD40 repeat domain-containing protein</fullName>
    </recommendedName>
</protein>
<evidence type="ECO:0008006" key="3">
    <source>
        <dbReference type="Google" id="ProtNLM"/>
    </source>
</evidence>
<organism evidence="1 2">
    <name type="scientific">Candidatus Devosia phytovorans</name>
    <dbReference type="NCBI Taxonomy" id="3121372"/>
    <lineage>
        <taxon>Bacteria</taxon>
        <taxon>Pseudomonadati</taxon>
        <taxon>Pseudomonadota</taxon>
        <taxon>Alphaproteobacteria</taxon>
        <taxon>Hyphomicrobiales</taxon>
        <taxon>Devosiaceae</taxon>
        <taxon>Devosia</taxon>
    </lineage>
</organism>
<dbReference type="EMBL" id="CP119312">
    <property type="protein sequence ID" value="WEK03416.1"/>
    <property type="molecule type" value="Genomic_DNA"/>
</dbReference>
<accession>A0AAJ5VRG0</accession>
<name>A0AAJ5VRG0_9HYPH</name>